<evidence type="ECO:0000256" key="3">
    <source>
        <dbReference type="ARBA" id="ARBA00022833"/>
    </source>
</evidence>
<dbReference type="Gene3D" id="3.30.2320.80">
    <property type="match status" value="1"/>
</dbReference>
<evidence type="ECO:0000256" key="2">
    <source>
        <dbReference type="ARBA" id="ARBA00022723"/>
    </source>
</evidence>
<keyword evidence="2" id="KW-0479">Metal-binding</keyword>
<evidence type="ECO:0000256" key="1">
    <source>
        <dbReference type="ARBA" id="ARBA00022596"/>
    </source>
</evidence>
<dbReference type="InterPro" id="IPR000688">
    <property type="entry name" value="HypA/HybF"/>
</dbReference>
<dbReference type="GO" id="GO:0016151">
    <property type="term" value="F:nickel cation binding"/>
    <property type="evidence" value="ECO:0007669"/>
    <property type="project" value="InterPro"/>
</dbReference>
<keyword evidence="1" id="KW-0533">Nickel</keyword>
<organism evidence="4 5">
    <name type="scientific">Chromobacterium alticapitis</name>
    <dbReference type="NCBI Taxonomy" id="2073169"/>
    <lineage>
        <taxon>Bacteria</taxon>
        <taxon>Pseudomonadati</taxon>
        <taxon>Pseudomonadota</taxon>
        <taxon>Betaproteobacteria</taxon>
        <taxon>Neisseriales</taxon>
        <taxon>Chromobacteriaceae</taxon>
        <taxon>Chromobacterium</taxon>
    </lineage>
</organism>
<reference evidence="5" key="1">
    <citation type="submission" date="2018-02" db="EMBL/GenBank/DDBJ databases">
        <authorList>
            <person name="O'Hara-Hanley K."/>
            <person name="Soby S."/>
        </authorList>
    </citation>
    <scope>NUCLEOTIDE SEQUENCE [LARGE SCALE GENOMIC DNA]</scope>
    <source>
        <strain evidence="5">MWU14-2602</strain>
    </source>
</reference>
<comment type="caution">
    <text evidence="4">The sequence shown here is derived from an EMBL/GenBank/DDBJ whole genome shotgun (WGS) entry which is preliminary data.</text>
</comment>
<dbReference type="Pfam" id="PF01155">
    <property type="entry name" value="HypA"/>
    <property type="match status" value="1"/>
</dbReference>
<dbReference type="Proteomes" id="UP000237082">
    <property type="component" value="Unassembled WGS sequence"/>
</dbReference>
<name>A0A2S5DBE7_9NEIS</name>
<dbReference type="GO" id="GO:0051604">
    <property type="term" value="P:protein maturation"/>
    <property type="evidence" value="ECO:0007669"/>
    <property type="project" value="InterPro"/>
</dbReference>
<keyword evidence="5" id="KW-1185">Reference proteome</keyword>
<evidence type="ECO:0000313" key="4">
    <source>
        <dbReference type="EMBL" id="POZ60287.1"/>
    </source>
</evidence>
<evidence type="ECO:0008006" key="6">
    <source>
        <dbReference type="Google" id="ProtNLM"/>
    </source>
</evidence>
<sequence length="63" mass="6382">MRGGKAESASIAIEDVAARAICPECGLEQAVAERFSPCAACGAFGLELVCGEELQVLAIAGLD</sequence>
<gene>
    <name evidence="4" type="ORF">C2I19_19745</name>
</gene>
<evidence type="ECO:0000313" key="5">
    <source>
        <dbReference type="Proteomes" id="UP000237082"/>
    </source>
</evidence>
<proteinExistence type="predicted"/>
<keyword evidence="3" id="KW-0862">Zinc</keyword>
<dbReference type="EMBL" id="PQWB01000147">
    <property type="protein sequence ID" value="POZ60287.1"/>
    <property type="molecule type" value="Genomic_DNA"/>
</dbReference>
<dbReference type="AlphaFoldDB" id="A0A2S5DBE7"/>
<accession>A0A2S5DBE7</accession>
<protein>
    <recommendedName>
        <fullName evidence="6">Hydrogenase maturation nickel metallochaperone HypA</fullName>
    </recommendedName>
</protein>